<protein>
    <submittedName>
        <fullName evidence="2">EBSC protein</fullName>
    </submittedName>
</protein>
<dbReference type="PANTHER" id="PTHR30411">
    <property type="entry name" value="CYTOPLASMIC PROTEIN"/>
    <property type="match status" value="1"/>
</dbReference>
<evidence type="ECO:0000313" key="3">
    <source>
        <dbReference type="Proteomes" id="UP000196368"/>
    </source>
</evidence>
<dbReference type="OrthoDB" id="9798760at2"/>
<dbReference type="SUPFAM" id="SSF55826">
    <property type="entry name" value="YbaK/ProRS associated domain"/>
    <property type="match status" value="1"/>
</dbReference>
<name>A0A1Y4DNU9_9BACT</name>
<dbReference type="Pfam" id="PF04073">
    <property type="entry name" value="tRNA_edit"/>
    <property type="match status" value="1"/>
</dbReference>
<dbReference type="InterPro" id="IPR036754">
    <property type="entry name" value="YbaK/aa-tRNA-synt-asso_dom_sf"/>
</dbReference>
<dbReference type="Proteomes" id="UP000196368">
    <property type="component" value="Unassembled WGS sequence"/>
</dbReference>
<dbReference type="GO" id="GO:0002161">
    <property type="term" value="F:aminoacyl-tRNA deacylase activity"/>
    <property type="evidence" value="ECO:0007669"/>
    <property type="project" value="InterPro"/>
</dbReference>
<evidence type="ECO:0000313" key="2">
    <source>
        <dbReference type="EMBL" id="OUO57071.1"/>
    </source>
</evidence>
<proteinExistence type="predicted"/>
<feature type="domain" description="YbaK/aminoacyl-tRNA synthetase-associated" evidence="1">
    <location>
        <begin position="27"/>
        <end position="141"/>
    </location>
</feature>
<dbReference type="AlphaFoldDB" id="A0A1Y4DNU9"/>
<sequence>MNPVEKVTHYLAQFSLEDRVITLDASSATVALAAQALGCPPALIAKTLSFVLKEGVILLVTAGDAKVDNPKYKAVFGQKPKMPAGDEVEALTGFAPGGVCPFAAKEGVKVYLDVSLKRFKTIYPAGGSGNTAVRLTPAELETASRAEKWVDVCKNWQEHTPAD</sequence>
<dbReference type="PANTHER" id="PTHR30411:SF1">
    <property type="entry name" value="CYTOPLASMIC PROTEIN"/>
    <property type="match status" value="1"/>
</dbReference>
<dbReference type="InterPro" id="IPR007214">
    <property type="entry name" value="YbaK/aa-tRNA-synth-assoc-dom"/>
</dbReference>
<organism evidence="2 3">
    <name type="scientific">Candidatus Avelusimicrobium gallicola</name>
    <dbReference type="NCBI Taxonomy" id="2562704"/>
    <lineage>
        <taxon>Bacteria</taxon>
        <taxon>Pseudomonadati</taxon>
        <taxon>Elusimicrobiota</taxon>
        <taxon>Elusimicrobia</taxon>
        <taxon>Elusimicrobiales</taxon>
        <taxon>Elusimicrobiaceae</taxon>
        <taxon>Candidatus Avelusimicrobium</taxon>
    </lineage>
</organism>
<dbReference type="RefSeq" id="WP_087288286.1">
    <property type="nucleotide sequence ID" value="NZ_NFJD01000002.1"/>
</dbReference>
<dbReference type="CDD" id="cd04333">
    <property type="entry name" value="ProX_deacylase"/>
    <property type="match status" value="1"/>
</dbReference>
<dbReference type="EMBL" id="NFJD01000002">
    <property type="protein sequence ID" value="OUO57071.1"/>
    <property type="molecule type" value="Genomic_DNA"/>
</dbReference>
<comment type="caution">
    <text evidence="2">The sequence shown here is derived from an EMBL/GenBank/DDBJ whole genome shotgun (WGS) entry which is preliminary data.</text>
</comment>
<dbReference type="Gene3D" id="3.90.960.10">
    <property type="entry name" value="YbaK/aminoacyl-tRNA synthetase-associated domain"/>
    <property type="match status" value="1"/>
</dbReference>
<gene>
    <name evidence="2" type="ORF">B5F75_02880</name>
</gene>
<reference evidence="3" key="1">
    <citation type="submission" date="2017-04" db="EMBL/GenBank/DDBJ databases">
        <title>Function of individual gut microbiota members based on whole genome sequencing of pure cultures obtained from chicken caecum.</title>
        <authorList>
            <person name="Medvecky M."/>
            <person name="Cejkova D."/>
            <person name="Polansky O."/>
            <person name="Karasova D."/>
            <person name="Kubasova T."/>
            <person name="Cizek A."/>
            <person name="Rychlik I."/>
        </authorList>
    </citation>
    <scope>NUCLEOTIDE SEQUENCE [LARGE SCALE GENOMIC DNA]</scope>
    <source>
        <strain evidence="3">An273</strain>
    </source>
</reference>
<accession>A0A1Y4DNU9</accession>
<keyword evidence="3" id="KW-1185">Reference proteome</keyword>
<evidence type="ECO:0000259" key="1">
    <source>
        <dbReference type="Pfam" id="PF04073"/>
    </source>
</evidence>